<evidence type="ECO:0000256" key="4">
    <source>
        <dbReference type="ARBA" id="ARBA00022679"/>
    </source>
</evidence>
<comment type="caution">
    <text evidence="11">The sequence shown here is derived from an EMBL/GenBank/DDBJ whole genome shotgun (WGS) entry which is preliminary data.</text>
</comment>
<keyword evidence="12" id="KW-1185">Reference proteome</keyword>
<evidence type="ECO:0000256" key="6">
    <source>
        <dbReference type="ARBA" id="ARBA00022989"/>
    </source>
</evidence>
<feature type="compositionally biased region" description="Basic and acidic residues" evidence="10">
    <location>
        <begin position="11"/>
        <end position="21"/>
    </location>
</feature>
<accession>A0ABN3ARM7</accession>
<evidence type="ECO:0000313" key="11">
    <source>
        <dbReference type="EMBL" id="GAA2173718.1"/>
    </source>
</evidence>
<comment type="pathway">
    <text evidence="8">Quinol/quinone metabolism; menaquinone biosynthesis; menaquinol from 1,4-dihydroxy-2-naphthoate: step 1/2.</text>
</comment>
<dbReference type="Proteomes" id="UP001501599">
    <property type="component" value="Unassembled WGS sequence"/>
</dbReference>
<evidence type="ECO:0000256" key="2">
    <source>
        <dbReference type="ARBA" id="ARBA00022428"/>
    </source>
</evidence>
<comment type="similarity">
    <text evidence="8">Belongs to the MenA family. Type 1 subfamily.</text>
</comment>
<keyword evidence="7 8" id="KW-0472">Membrane</keyword>
<dbReference type="PANTHER" id="PTHR13929">
    <property type="entry name" value="1,4-DIHYDROXY-2-NAPHTHOATE OCTAPRENYLTRANSFERASE"/>
    <property type="match status" value="1"/>
</dbReference>
<comment type="function">
    <text evidence="8">Conversion of 1,4-dihydroxy-2-naphthoate (DHNA) to demethylmenaquinone (DMK).</text>
</comment>
<feature type="transmembrane region" description="Helical" evidence="8">
    <location>
        <begin position="302"/>
        <end position="327"/>
    </location>
</feature>
<keyword evidence="6 8" id="KW-1133">Transmembrane helix</keyword>
<dbReference type="InterPro" id="IPR004657">
    <property type="entry name" value="MenA"/>
</dbReference>
<evidence type="ECO:0000256" key="8">
    <source>
        <dbReference type="HAMAP-Rule" id="MF_01937"/>
    </source>
</evidence>
<keyword evidence="4 8" id="KW-0808">Transferase</keyword>
<comment type="catalytic activity">
    <reaction evidence="8">
        <text>an all-trans-polyprenyl diphosphate + 1,4-dihydroxy-2-naphthoate + H(+) = a 2-demethylmenaquinol + CO2 + diphosphate</text>
        <dbReference type="Rhea" id="RHEA:26478"/>
        <dbReference type="Rhea" id="RHEA-COMP:9563"/>
        <dbReference type="Rhea" id="RHEA-COMP:9564"/>
        <dbReference type="ChEBI" id="CHEBI:11173"/>
        <dbReference type="ChEBI" id="CHEBI:15378"/>
        <dbReference type="ChEBI" id="CHEBI:16526"/>
        <dbReference type="ChEBI" id="CHEBI:33019"/>
        <dbReference type="ChEBI" id="CHEBI:55437"/>
        <dbReference type="ChEBI" id="CHEBI:58914"/>
        <dbReference type="EC" id="2.5.1.74"/>
    </reaction>
</comment>
<dbReference type="EC" id="2.5.1.74" evidence="8 9"/>
<dbReference type="CDD" id="cd13962">
    <property type="entry name" value="PT_UbiA_UBIAD1"/>
    <property type="match status" value="1"/>
</dbReference>
<evidence type="ECO:0000256" key="1">
    <source>
        <dbReference type="ARBA" id="ARBA00004141"/>
    </source>
</evidence>
<reference evidence="11 12" key="1">
    <citation type="journal article" date="2019" name="Int. J. Syst. Evol. Microbiol.">
        <title>The Global Catalogue of Microorganisms (GCM) 10K type strain sequencing project: providing services to taxonomists for standard genome sequencing and annotation.</title>
        <authorList>
            <consortium name="The Broad Institute Genomics Platform"/>
            <consortium name="The Broad Institute Genome Sequencing Center for Infectious Disease"/>
            <person name="Wu L."/>
            <person name="Ma J."/>
        </authorList>
    </citation>
    <scope>NUCLEOTIDE SEQUENCE [LARGE SCALE GENOMIC DNA]</scope>
    <source>
        <strain evidence="11 12">JCM 16026</strain>
    </source>
</reference>
<evidence type="ECO:0000256" key="9">
    <source>
        <dbReference type="NCBIfam" id="TIGR00751"/>
    </source>
</evidence>
<dbReference type="NCBIfam" id="TIGR00751">
    <property type="entry name" value="menA"/>
    <property type="match status" value="1"/>
</dbReference>
<organism evidence="11 12">
    <name type="scientific">Agrococcus versicolor</name>
    <dbReference type="NCBI Taxonomy" id="501482"/>
    <lineage>
        <taxon>Bacteria</taxon>
        <taxon>Bacillati</taxon>
        <taxon>Actinomycetota</taxon>
        <taxon>Actinomycetes</taxon>
        <taxon>Micrococcales</taxon>
        <taxon>Microbacteriaceae</taxon>
        <taxon>Agrococcus</taxon>
    </lineage>
</organism>
<dbReference type="NCBIfam" id="NF004751">
    <property type="entry name" value="PRK06080.1-3"/>
    <property type="match status" value="1"/>
</dbReference>
<dbReference type="Gene3D" id="1.20.120.1780">
    <property type="entry name" value="UbiA prenyltransferase"/>
    <property type="match status" value="1"/>
</dbReference>
<evidence type="ECO:0000256" key="3">
    <source>
        <dbReference type="ARBA" id="ARBA00022475"/>
    </source>
</evidence>
<evidence type="ECO:0000256" key="7">
    <source>
        <dbReference type="ARBA" id="ARBA00023136"/>
    </source>
</evidence>
<dbReference type="EMBL" id="BAAAQT010000006">
    <property type="protein sequence ID" value="GAA2173718.1"/>
    <property type="molecule type" value="Genomic_DNA"/>
</dbReference>
<name>A0ABN3ARM7_9MICO</name>
<feature type="transmembrane region" description="Helical" evidence="8">
    <location>
        <begin position="127"/>
        <end position="145"/>
    </location>
</feature>
<feature type="transmembrane region" description="Helical" evidence="8">
    <location>
        <begin position="64"/>
        <end position="87"/>
    </location>
</feature>
<dbReference type="Pfam" id="PF01040">
    <property type="entry name" value="UbiA"/>
    <property type="match status" value="1"/>
</dbReference>
<keyword evidence="3 8" id="KW-1003">Cell membrane</keyword>
<dbReference type="InterPro" id="IPR044878">
    <property type="entry name" value="UbiA_sf"/>
</dbReference>
<sequence>MAKTRQAQGGRKQDASVRERSGNPARRGSTVRPGKRPPTLGDWIGATRPRTLPMSIAPVAVGTGAAYAAAGYHLGISLLCLAVAVLLQMGVNVANDYSDGIRGTDRDRQGPRRITTATAVEPRTVRTVALVLLGLGAAAGVALAIVSQQWWLLVVGAVCVALAWFYTGGKHPYGYYGLGEVVVFVVFGLIAVNGTVFATLGRWTEDSLVLSAAMGCFAAATMLVNNIRDIDSDRASGKRSVPTLIGRVAAKVLYGILMLVPFGILAIYALALAYGPFVLLTLAAAVPAVVIVAMGRTTRDYVTALGLTALTTLLFGLGTAVALWGGITGFMLG</sequence>
<evidence type="ECO:0000256" key="10">
    <source>
        <dbReference type="SAM" id="MobiDB-lite"/>
    </source>
</evidence>
<keyword evidence="5 8" id="KW-0812">Transmembrane</keyword>
<keyword evidence="2 8" id="KW-0474">Menaquinone biosynthesis</keyword>
<dbReference type="HAMAP" id="MF_01937">
    <property type="entry name" value="MenA_1"/>
    <property type="match status" value="1"/>
</dbReference>
<comment type="subcellular location">
    <subcellularLocation>
        <location evidence="8">Cell membrane</location>
        <topology evidence="8">Multi-pass membrane protein</topology>
    </subcellularLocation>
    <subcellularLocation>
        <location evidence="1">Membrane</location>
        <topology evidence="1">Multi-pass membrane protein</topology>
    </subcellularLocation>
</comment>
<gene>
    <name evidence="8" type="primary">menA</name>
    <name evidence="11" type="ORF">GCM10009846_16780</name>
</gene>
<feature type="transmembrane region" description="Helical" evidence="8">
    <location>
        <begin position="248"/>
        <end position="271"/>
    </location>
</feature>
<dbReference type="RefSeq" id="WP_344342637.1">
    <property type="nucleotide sequence ID" value="NZ_BAAAQT010000006.1"/>
</dbReference>
<dbReference type="PANTHER" id="PTHR13929:SF0">
    <property type="entry name" value="UBIA PRENYLTRANSFERASE DOMAIN-CONTAINING PROTEIN 1"/>
    <property type="match status" value="1"/>
</dbReference>
<dbReference type="Gene3D" id="1.10.357.140">
    <property type="entry name" value="UbiA prenyltransferase"/>
    <property type="match status" value="1"/>
</dbReference>
<evidence type="ECO:0000313" key="12">
    <source>
        <dbReference type="Proteomes" id="UP001501599"/>
    </source>
</evidence>
<feature type="transmembrane region" description="Helical" evidence="8">
    <location>
        <begin position="151"/>
        <end position="169"/>
    </location>
</feature>
<dbReference type="PIRSF" id="PIRSF005355">
    <property type="entry name" value="UBIAD1"/>
    <property type="match status" value="1"/>
</dbReference>
<feature type="transmembrane region" description="Helical" evidence="8">
    <location>
        <begin position="207"/>
        <end position="227"/>
    </location>
</feature>
<dbReference type="InterPro" id="IPR026046">
    <property type="entry name" value="UBIAD1"/>
</dbReference>
<protein>
    <recommendedName>
        <fullName evidence="8 9">1,4-dihydroxy-2-naphthoate octaprenyltransferase</fullName>
        <shortName evidence="8">DHNA-octaprenyltransferase</shortName>
        <ecNumber evidence="8 9">2.5.1.74</ecNumber>
    </recommendedName>
</protein>
<feature type="transmembrane region" description="Helical" evidence="8">
    <location>
        <begin position="181"/>
        <end position="201"/>
    </location>
</feature>
<feature type="transmembrane region" description="Helical" evidence="8">
    <location>
        <begin position="277"/>
        <end position="295"/>
    </location>
</feature>
<proteinExistence type="inferred from homology"/>
<evidence type="ECO:0000256" key="5">
    <source>
        <dbReference type="ARBA" id="ARBA00022692"/>
    </source>
</evidence>
<dbReference type="InterPro" id="IPR000537">
    <property type="entry name" value="UbiA_prenyltransferase"/>
</dbReference>
<feature type="region of interest" description="Disordered" evidence="10">
    <location>
        <begin position="1"/>
        <end position="47"/>
    </location>
</feature>